<comment type="caution">
    <text evidence="2">The sequence shown here is derived from an EMBL/GenBank/DDBJ whole genome shotgun (WGS) entry which is preliminary data.</text>
</comment>
<protein>
    <recommendedName>
        <fullName evidence="4">Lipoprotein</fullName>
    </recommendedName>
</protein>
<evidence type="ECO:0008006" key="4">
    <source>
        <dbReference type="Google" id="ProtNLM"/>
    </source>
</evidence>
<evidence type="ECO:0000313" key="3">
    <source>
        <dbReference type="Proteomes" id="UP000634011"/>
    </source>
</evidence>
<sequence>MIKVKTLMLSSLVGLVIAGCGGSSNAPIGGTLTGLAGGSTLTLLNNNANPLTLGANGFFTFSLYLPSGSGYNVTVNSQPIGQTCSVTNGTGTVSSNGAAVTNVAVNCVANLPNNNIVFGNLTGLPAGKQVVLTNAQDTLTLTVNGAFAFPTAVPIGGSYLVSLKSQSPGLNCTTANVSGTIPATGFITQVVVSC</sequence>
<feature type="signal peptide" evidence="1">
    <location>
        <begin position="1"/>
        <end position="26"/>
    </location>
</feature>
<dbReference type="RefSeq" id="WP_186910817.1">
    <property type="nucleotide sequence ID" value="NZ_JACOFV010000001.1"/>
</dbReference>
<gene>
    <name evidence="2" type="ORF">H8K32_02225</name>
</gene>
<keyword evidence="3" id="KW-1185">Reference proteome</keyword>
<dbReference type="Proteomes" id="UP000634011">
    <property type="component" value="Unassembled WGS sequence"/>
</dbReference>
<dbReference type="EMBL" id="JACOFV010000001">
    <property type="protein sequence ID" value="MBC3860902.1"/>
    <property type="molecule type" value="Genomic_DNA"/>
</dbReference>
<evidence type="ECO:0000313" key="2">
    <source>
        <dbReference type="EMBL" id="MBC3860902.1"/>
    </source>
</evidence>
<keyword evidence="1" id="KW-0732">Signal</keyword>
<evidence type="ECO:0000256" key="1">
    <source>
        <dbReference type="SAM" id="SignalP"/>
    </source>
</evidence>
<proteinExistence type="predicted"/>
<dbReference type="PROSITE" id="PS51257">
    <property type="entry name" value="PROKAR_LIPOPROTEIN"/>
    <property type="match status" value="1"/>
</dbReference>
<feature type="chain" id="PRO_5036757995" description="Lipoprotein" evidence="1">
    <location>
        <begin position="27"/>
        <end position="194"/>
    </location>
</feature>
<dbReference type="AlphaFoldDB" id="A0A923HAN3"/>
<name>A0A923HAN3_9BURK</name>
<accession>A0A923HAN3</accession>
<reference evidence="2" key="1">
    <citation type="submission" date="2020-08" db="EMBL/GenBank/DDBJ databases">
        <title>Novel species isolated from subtropical streams in China.</title>
        <authorList>
            <person name="Lu H."/>
        </authorList>
    </citation>
    <scope>NUCLEOTIDE SEQUENCE</scope>
    <source>
        <strain evidence="2">KACC 12607</strain>
    </source>
</reference>
<organism evidence="2 3">
    <name type="scientific">Undibacterium jejuense</name>
    <dbReference type="NCBI Taxonomy" id="1344949"/>
    <lineage>
        <taxon>Bacteria</taxon>
        <taxon>Pseudomonadati</taxon>
        <taxon>Pseudomonadota</taxon>
        <taxon>Betaproteobacteria</taxon>
        <taxon>Burkholderiales</taxon>
        <taxon>Oxalobacteraceae</taxon>
        <taxon>Undibacterium</taxon>
    </lineage>
</organism>